<dbReference type="PANTHER" id="PTHR22911">
    <property type="entry name" value="ACYL-MALONYL CONDENSING ENZYME-RELATED"/>
    <property type="match status" value="1"/>
</dbReference>
<feature type="transmembrane region" description="Helical" evidence="1">
    <location>
        <begin position="184"/>
        <end position="204"/>
    </location>
</feature>
<dbReference type="AlphaFoldDB" id="H3ZIA6"/>
<dbReference type="EMBL" id="AHTH01000049">
    <property type="protein sequence ID" value="EHR39748.1"/>
    <property type="molecule type" value="Genomic_DNA"/>
</dbReference>
<dbReference type="InterPro" id="IPR000620">
    <property type="entry name" value="EamA_dom"/>
</dbReference>
<keyword evidence="1" id="KW-0472">Membrane</keyword>
<evidence type="ECO:0000313" key="4">
    <source>
        <dbReference type="Proteomes" id="UP000012046"/>
    </source>
</evidence>
<comment type="caution">
    <text evidence="3">The sequence shown here is derived from an EMBL/GenBank/DDBJ whole genome shotgun (WGS) entry which is preliminary data.</text>
</comment>
<feature type="transmembrane region" description="Helical" evidence="1">
    <location>
        <begin position="42"/>
        <end position="64"/>
    </location>
</feature>
<organism evidence="3 4">
    <name type="scientific">Alishewanella jeotgali KCTC 22429</name>
    <dbReference type="NCBI Taxonomy" id="1129374"/>
    <lineage>
        <taxon>Bacteria</taxon>
        <taxon>Pseudomonadati</taxon>
        <taxon>Pseudomonadota</taxon>
        <taxon>Gammaproteobacteria</taxon>
        <taxon>Alteromonadales</taxon>
        <taxon>Alteromonadaceae</taxon>
        <taxon>Alishewanella</taxon>
    </lineage>
</organism>
<feature type="transmembrane region" description="Helical" evidence="1">
    <location>
        <begin position="76"/>
        <end position="96"/>
    </location>
</feature>
<dbReference type="Pfam" id="PF00892">
    <property type="entry name" value="EamA"/>
    <property type="match status" value="2"/>
</dbReference>
<feature type="transmembrane region" description="Helical" evidence="1">
    <location>
        <begin position="268"/>
        <end position="284"/>
    </location>
</feature>
<dbReference type="PATRIC" id="fig|1129374.4.peg.3089"/>
<keyword evidence="1" id="KW-0812">Transmembrane</keyword>
<evidence type="ECO:0000259" key="2">
    <source>
        <dbReference type="Pfam" id="PF00892"/>
    </source>
</evidence>
<keyword evidence="4" id="KW-1185">Reference proteome</keyword>
<feature type="transmembrane region" description="Helical" evidence="1">
    <location>
        <begin position="12"/>
        <end position="30"/>
    </location>
</feature>
<reference evidence="3 4" key="1">
    <citation type="journal article" date="2012" name="J. Bacteriol.">
        <title>Genome Sequence of Extracellular-Protease-Producing Alishewanella jeotgali Isolated from Traditional Korean Fermented Seafood.</title>
        <authorList>
            <person name="Jung J."/>
            <person name="Chun J."/>
            <person name="Park W."/>
        </authorList>
    </citation>
    <scope>NUCLEOTIDE SEQUENCE [LARGE SCALE GENOMIC DNA]</scope>
    <source>
        <strain evidence="3 4">KCTC 22429</strain>
    </source>
</reference>
<name>H3ZIA6_9ALTE</name>
<feature type="transmembrane region" description="Helical" evidence="1">
    <location>
        <begin position="210"/>
        <end position="229"/>
    </location>
</feature>
<feature type="transmembrane region" description="Helical" evidence="1">
    <location>
        <begin position="150"/>
        <end position="172"/>
    </location>
</feature>
<feature type="transmembrane region" description="Helical" evidence="1">
    <location>
        <begin position="127"/>
        <end position="144"/>
    </location>
</feature>
<dbReference type="SUPFAM" id="SSF103481">
    <property type="entry name" value="Multidrug resistance efflux transporter EmrE"/>
    <property type="match status" value="2"/>
</dbReference>
<dbReference type="PANTHER" id="PTHR22911:SF103">
    <property type="entry name" value="BLR2811 PROTEIN"/>
    <property type="match status" value="1"/>
</dbReference>
<feature type="domain" description="EamA" evidence="2">
    <location>
        <begin position="153"/>
        <end position="283"/>
    </location>
</feature>
<sequence>MSQPLIDRPLRGIIAMLLAVAFFSAMDAGMKALTAYHSPMQITALRGALAWPLVVIWLCSSGAIKQILQTRWSLHLLRAALGITMLWAFVFSLQTLALADAYAIFFAAPFIITLLSAWWLKEYVAPRQYLVLVIGLAAVCYMLKPDAGQWLSLGALAALLAACCYAVSAISVRVLARSDSAANMVFWLMTFLTLGATALALPNWQPLQAQLWPVYLLIGVCGFLGQITITEAFRIAPAAIVAPFEYTALLWGIGFDIALWQLYPGRSVLLGATVIMLCGLYLLWQQRRGH</sequence>
<dbReference type="GO" id="GO:0016020">
    <property type="term" value="C:membrane"/>
    <property type="evidence" value="ECO:0007669"/>
    <property type="project" value="InterPro"/>
</dbReference>
<dbReference type="Proteomes" id="UP000012046">
    <property type="component" value="Unassembled WGS sequence"/>
</dbReference>
<dbReference type="eggNOG" id="COG0697">
    <property type="taxonomic scope" value="Bacteria"/>
</dbReference>
<dbReference type="RefSeq" id="WP_008951659.1">
    <property type="nucleotide sequence ID" value="NZ_AHTH01000049.1"/>
</dbReference>
<dbReference type="InterPro" id="IPR037185">
    <property type="entry name" value="EmrE-like"/>
</dbReference>
<feature type="transmembrane region" description="Helical" evidence="1">
    <location>
        <begin position="241"/>
        <end position="262"/>
    </location>
</feature>
<gene>
    <name evidence="3" type="ORF">AJE_15584</name>
</gene>
<evidence type="ECO:0000256" key="1">
    <source>
        <dbReference type="SAM" id="Phobius"/>
    </source>
</evidence>
<protein>
    <recommendedName>
        <fullName evidence="2">EamA domain-containing protein</fullName>
    </recommendedName>
</protein>
<evidence type="ECO:0000313" key="3">
    <source>
        <dbReference type="EMBL" id="EHR39748.1"/>
    </source>
</evidence>
<dbReference type="STRING" id="1129374.AJE_15584"/>
<keyword evidence="1" id="KW-1133">Transmembrane helix</keyword>
<feature type="transmembrane region" description="Helical" evidence="1">
    <location>
        <begin position="102"/>
        <end position="120"/>
    </location>
</feature>
<proteinExistence type="predicted"/>
<accession>H3ZIA6</accession>
<feature type="domain" description="EamA" evidence="2">
    <location>
        <begin position="11"/>
        <end position="142"/>
    </location>
</feature>